<dbReference type="Gene3D" id="1.10.220.60">
    <property type="entry name" value="GRIP domain"/>
    <property type="match status" value="1"/>
</dbReference>
<feature type="region of interest" description="Disordered" evidence="2">
    <location>
        <begin position="75"/>
        <end position="122"/>
    </location>
</feature>
<dbReference type="GO" id="GO:0005794">
    <property type="term" value="C:Golgi apparatus"/>
    <property type="evidence" value="ECO:0007669"/>
    <property type="project" value="TreeGrafter"/>
</dbReference>
<feature type="region of interest" description="Disordered" evidence="2">
    <location>
        <begin position="1"/>
        <end position="47"/>
    </location>
</feature>
<feature type="region of interest" description="Disordered" evidence="2">
    <location>
        <begin position="300"/>
        <end position="340"/>
    </location>
</feature>
<feature type="coiled-coil region" evidence="1">
    <location>
        <begin position="559"/>
        <end position="669"/>
    </location>
</feature>
<dbReference type="PROSITE" id="PS50913">
    <property type="entry name" value="GRIP"/>
    <property type="match status" value="1"/>
</dbReference>
<feature type="coiled-coil region" evidence="1">
    <location>
        <begin position="343"/>
        <end position="534"/>
    </location>
</feature>
<keyword evidence="5" id="KW-1185">Reference proteome</keyword>
<gene>
    <name evidence="4" type="ORF">WMY93_018952</name>
</gene>
<dbReference type="Proteomes" id="UP001460270">
    <property type="component" value="Unassembled WGS sequence"/>
</dbReference>
<reference evidence="5" key="1">
    <citation type="submission" date="2024-04" db="EMBL/GenBank/DDBJ databases">
        <title>Salinicola lusitanus LLJ914,a marine bacterium isolated from the Okinawa Trough.</title>
        <authorList>
            <person name="Li J."/>
        </authorList>
    </citation>
    <scope>NUCLEOTIDE SEQUENCE [LARGE SCALE GENOMIC DNA]</scope>
</reference>
<keyword evidence="1" id="KW-0175">Coiled coil</keyword>
<organism evidence="4 5">
    <name type="scientific">Mugilogobius chulae</name>
    <name type="common">yellowstripe goby</name>
    <dbReference type="NCBI Taxonomy" id="88201"/>
    <lineage>
        <taxon>Eukaryota</taxon>
        <taxon>Metazoa</taxon>
        <taxon>Chordata</taxon>
        <taxon>Craniata</taxon>
        <taxon>Vertebrata</taxon>
        <taxon>Euteleostomi</taxon>
        <taxon>Actinopterygii</taxon>
        <taxon>Neopterygii</taxon>
        <taxon>Teleostei</taxon>
        <taxon>Neoteleostei</taxon>
        <taxon>Acanthomorphata</taxon>
        <taxon>Gobiaria</taxon>
        <taxon>Gobiiformes</taxon>
        <taxon>Gobioidei</taxon>
        <taxon>Gobiidae</taxon>
        <taxon>Gobionellinae</taxon>
        <taxon>Mugilogobius</taxon>
    </lineage>
</organism>
<dbReference type="SUPFAM" id="SSF101283">
    <property type="entry name" value="GRIP domain"/>
    <property type="match status" value="1"/>
</dbReference>
<dbReference type="InterPro" id="IPR000237">
    <property type="entry name" value="GRIP_dom"/>
</dbReference>
<evidence type="ECO:0000313" key="4">
    <source>
        <dbReference type="EMBL" id="KAK7902183.1"/>
    </source>
</evidence>
<proteinExistence type="predicted"/>
<feature type="compositionally biased region" description="Low complexity" evidence="2">
    <location>
        <begin position="13"/>
        <end position="26"/>
    </location>
</feature>
<feature type="coiled-coil region" evidence="1">
    <location>
        <begin position="247"/>
        <end position="274"/>
    </location>
</feature>
<dbReference type="Pfam" id="PF01465">
    <property type="entry name" value="GRIP"/>
    <property type="match status" value="1"/>
</dbReference>
<evidence type="ECO:0000256" key="1">
    <source>
        <dbReference type="SAM" id="Coils"/>
    </source>
</evidence>
<feature type="compositionally biased region" description="Polar residues" evidence="2">
    <location>
        <begin position="150"/>
        <end position="162"/>
    </location>
</feature>
<comment type="caution">
    <text evidence="4">The sequence shown here is derived from an EMBL/GenBank/DDBJ whole genome shotgun (WGS) entry which is preliminary data.</text>
</comment>
<feature type="region of interest" description="Disordered" evidence="2">
    <location>
        <begin position="134"/>
        <end position="194"/>
    </location>
</feature>
<evidence type="ECO:0000313" key="5">
    <source>
        <dbReference type="Proteomes" id="UP001460270"/>
    </source>
</evidence>
<feature type="domain" description="GRIP" evidence="3">
    <location>
        <begin position="2058"/>
        <end position="2105"/>
    </location>
</feature>
<feature type="coiled-coil region" evidence="1">
    <location>
        <begin position="1998"/>
        <end position="2032"/>
    </location>
</feature>
<dbReference type="GO" id="GO:0031267">
    <property type="term" value="F:small GTPase binding"/>
    <property type="evidence" value="ECO:0007669"/>
    <property type="project" value="TreeGrafter"/>
</dbReference>
<feature type="coiled-coil region" evidence="1">
    <location>
        <begin position="1353"/>
        <end position="1515"/>
    </location>
</feature>
<dbReference type="EMBL" id="JBBPFD010000013">
    <property type="protein sequence ID" value="KAK7902183.1"/>
    <property type="molecule type" value="Genomic_DNA"/>
</dbReference>
<dbReference type="PANTHER" id="PTHR19327">
    <property type="entry name" value="GOLGIN"/>
    <property type="match status" value="1"/>
</dbReference>
<name>A0AAW0NN57_9GOBI</name>
<evidence type="ECO:0000256" key="2">
    <source>
        <dbReference type="SAM" id="MobiDB-lite"/>
    </source>
</evidence>
<feature type="coiled-coil region" evidence="1">
    <location>
        <begin position="1562"/>
        <end position="1782"/>
    </location>
</feature>
<sequence length="2115" mass="243428">MFKKLKQKINEEQTPPRSAQSPQQAQGTPGDRRGSLTGSFHDGSPTLRDREVLAGMIAEPAFLSEYTIFALDHSKRPKTAQVASVTATKEPARSPRGSINGDGSASPQKEEPQSFAQKLQLKVPSMESLIRSGASRAENLFRSPSKDSLVRTSSRESLTTLGENEPVGAPSYDPPSDIESEAEEPPGSAESLSKDQLLHRLLQVERSLGKYRGKYSELVIAYRTVQRDKEKTQAILSQSQDKALRRIGELREELQMDQQAKKHLQDEFDAALEEKDQMITVLQTQVALLKKRVKGVSDGAVLPESDVSQPGDSNSAPKSPPNEQEAEVEVTEEGGNSDPSKLMEALQKRVKRQENLLQKCKDVMRTHKERSAQLSSENETLQEQLQERLQELEKMKELHTTEKTKLINQLRDAKNHIEQLEQDKGMVIAETKRQMHETLEMKEDEIAQLRSRLQQATAQREELQEQKERAEKSAFEELERALSAAQKAEEARKQLQVQLEEQVKEVERVGEEERKNLQQELTRVKQEVVNIMKKSSEEQVAKIEKDHSEALSAKEEEMNANISAAIEKCKEEFAQLTKEREQQATLALEDAELQKTALKNECENKVKEIQLELEAARTRVLELESSMVKGSEDESSSSQELSAQLNELKNKHKEQISALERQHQEQLEKHKGNLAQQHSTALGELKQQHSAEIEAILKDKEEQFQAHVEDMNQKTFEKLEAKQTELEAVSSELSEALKSKQLMQEKLTAAEEEQRLMKQEHDKKYEDQVEKHRAVIEDIKLQHEQSLGGMEKMLKEELNALKIVLREREKENKELTLNAKTLKDESVATLQELNSKLKEMEELQQHLTQAQAESANLKESSAQFSETSKDLDLCKKELDEVRQQLEAAKRECEQKDKTLKERENELQQSKNELCEKEKSFTTDLSGKQEELSRLQTQFDKEKAALEKKLNNVRTDLENKLKSQETKMEKFKQKAKEMQESFKKKLQEKDENMKKVLEKKEAEIQQKEKQVQEKIVEMAQKSSQGLSDAVSDLQANHKEELEKALTVHKKEMEDLERHWQEKTKQQEDDIAEKNAQVLQDKLQELEDLNEIVKKSKEENDQILSEIKNLKEELAIRETTVQKLQAELNEAAVKVEGLSQGEVLLKEQMESAERNLNQALNERNDLQDKLNKAEEALKALSGQMEQRELQLRALEGSKSKESEDLQLKLEETVALLQAKEAEFQQHLITIANQMERYCQEVQGKLQYASNELCHRVEDRTGELNVRLARSHKKVAHFRNTILTKIDKICTLEESLRQKTEENNHLCITLDQMNAQVKAQADQILALTNDSETLNKENFQRAEKLSEENRVISESIKANEAHISNLESIISDLKNQLASSIQDKEEAINQINQQYKEERQQATVQMEEVMKRLEQEKASALEEASTLRKSLSELENNTASKVAQSNNTITTLQNRLEELEREIGEKNDALQRLTASIDNQSISKSEMDQILSEKEQKVSGLTSELESCNKKLGEIQEQLALKIQECEQITMELKQQHSITENEKKVLVEQLQQSQLQCMQNGNTEQEMMEKLHSLKEDNQKCQLEIQNQKEDFEKVKSEIEKTNEEKLKATEERLAAESAKKVSDLKKKAEQKIGQIRKQLMSQLDEKEQTIKSLQASLEEVTKTETSGKEQVHVLEEKTKSLEDTVGKLKEENEKQLAEFQNQGKIDKEKALDELKNVYEEKLALLQKNTVNQEELQQTELILQETQIKLKDLEQQNDSLLAEITRLKEDISQKEAQINQHQLALNQNVLSDGMIEKEIVCTSVEQTKSIVKNDIENHSEVEDANSQDSLKNRFSQIKNEKDKIHKDFVRLQKDMRAMRKEHEQELEYMKKEVMEEVETKFKSELEDLELKHNSTVKQLMREFSSQMALKEQELETAVNEAIAKAQAVETELIHGHREEASQLRKVISQKEDDLQRTVKKYEEVIQSREEEMGDRVWQVQKELEDLQAKTRCTDEEEMSNEELQAQLAEKTSLLSEARLKEQEFVEKIHSLEDKIKCFHRNVVVTHLGSTKKEPSYNSEPLSEATEMEYLRKVLFEYMMGRETKTMAKVLTSMLKFSPDQAQKVLEKEDGKMMPWLR</sequence>
<evidence type="ECO:0000259" key="3">
    <source>
        <dbReference type="PROSITE" id="PS50913"/>
    </source>
</evidence>
<feature type="coiled-coil region" evidence="1">
    <location>
        <begin position="716"/>
        <end position="760"/>
    </location>
</feature>
<dbReference type="GO" id="GO:0048193">
    <property type="term" value="P:Golgi vesicle transport"/>
    <property type="evidence" value="ECO:0007669"/>
    <property type="project" value="TreeGrafter"/>
</dbReference>
<feature type="compositionally biased region" description="Polar residues" evidence="2">
    <location>
        <begin position="306"/>
        <end position="317"/>
    </location>
</feature>
<protein>
    <recommendedName>
        <fullName evidence="3">GRIP domain-containing protein</fullName>
    </recommendedName>
</protein>
<feature type="coiled-coil region" evidence="1">
    <location>
        <begin position="791"/>
        <end position="1220"/>
    </location>
</feature>
<dbReference type="PANTHER" id="PTHR19327:SF0">
    <property type="entry name" value="GOLGIN SUBFAMILY A MEMBER 4"/>
    <property type="match status" value="1"/>
</dbReference>
<accession>A0AAW0NN57</accession>
<dbReference type="SMART" id="SM00755">
    <property type="entry name" value="Grip"/>
    <property type="match status" value="1"/>
</dbReference>
<feature type="coiled-coil region" evidence="1">
    <location>
        <begin position="1850"/>
        <end position="1969"/>
    </location>
</feature>